<reference evidence="2" key="1">
    <citation type="journal article" date="2023" name="G3 (Bethesda)">
        <title>Genome assembly and association tests identify interacting loci associated with vigor, precocity, and sex in interspecific pistachio rootstocks.</title>
        <authorList>
            <person name="Palmer W."/>
            <person name="Jacygrad E."/>
            <person name="Sagayaradj S."/>
            <person name="Cavanaugh K."/>
            <person name="Han R."/>
            <person name="Bertier L."/>
            <person name="Beede B."/>
            <person name="Kafkas S."/>
            <person name="Golino D."/>
            <person name="Preece J."/>
            <person name="Michelmore R."/>
        </authorList>
    </citation>
    <scope>NUCLEOTIDE SEQUENCE [LARGE SCALE GENOMIC DNA]</scope>
</reference>
<keyword evidence="2" id="KW-1185">Reference proteome</keyword>
<gene>
    <name evidence="1" type="ORF">Patl1_04660</name>
</gene>
<evidence type="ECO:0000313" key="2">
    <source>
        <dbReference type="Proteomes" id="UP001164250"/>
    </source>
</evidence>
<dbReference type="EMBL" id="CM047899">
    <property type="protein sequence ID" value="KAJ0102577.1"/>
    <property type="molecule type" value="Genomic_DNA"/>
</dbReference>
<dbReference type="Proteomes" id="UP001164250">
    <property type="component" value="Chromosome 3"/>
</dbReference>
<protein>
    <submittedName>
        <fullName evidence="1">Uncharacterized protein</fullName>
    </submittedName>
</protein>
<name>A0ACC1BTW8_9ROSI</name>
<organism evidence="1 2">
    <name type="scientific">Pistacia atlantica</name>
    <dbReference type="NCBI Taxonomy" id="434234"/>
    <lineage>
        <taxon>Eukaryota</taxon>
        <taxon>Viridiplantae</taxon>
        <taxon>Streptophyta</taxon>
        <taxon>Embryophyta</taxon>
        <taxon>Tracheophyta</taxon>
        <taxon>Spermatophyta</taxon>
        <taxon>Magnoliopsida</taxon>
        <taxon>eudicotyledons</taxon>
        <taxon>Gunneridae</taxon>
        <taxon>Pentapetalae</taxon>
        <taxon>rosids</taxon>
        <taxon>malvids</taxon>
        <taxon>Sapindales</taxon>
        <taxon>Anacardiaceae</taxon>
        <taxon>Pistacia</taxon>
    </lineage>
</organism>
<sequence length="198" mass="22857">MLQLETLSVEGCMELQQIVVEDDDDHLQSFFPNLSKIHVKWCDKLKCVLPITMARGLQQLKLVTVAWANQLEEIFGHTDRVDVMTDKEIRLPQLDELLFQDLPNLANFCPVGYHFIFPSLNTLIVERCPEMNTAFSLNRQNKFVHAEAKAPKISLKNKGVEFTLEPPVEIKCWKSDHFPKVLPLRDEQTVTQQNDIEN</sequence>
<evidence type="ECO:0000313" key="1">
    <source>
        <dbReference type="EMBL" id="KAJ0102577.1"/>
    </source>
</evidence>
<proteinExistence type="predicted"/>
<comment type="caution">
    <text evidence="1">The sequence shown here is derived from an EMBL/GenBank/DDBJ whole genome shotgun (WGS) entry which is preliminary data.</text>
</comment>
<accession>A0ACC1BTW8</accession>